<feature type="domain" description="EamA" evidence="7">
    <location>
        <begin position="20"/>
        <end position="144"/>
    </location>
</feature>
<evidence type="ECO:0000313" key="8">
    <source>
        <dbReference type="EMBL" id="PXW36427.1"/>
    </source>
</evidence>
<evidence type="ECO:0000256" key="4">
    <source>
        <dbReference type="ARBA" id="ARBA00022989"/>
    </source>
</evidence>
<keyword evidence="4 6" id="KW-1133">Transmembrane helix</keyword>
<keyword evidence="2" id="KW-1003">Cell membrane</keyword>
<feature type="transmembrane region" description="Helical" evidence="6">
    <location>
        <begin position="44"/>
        <end position="63"/>
    </location>
</feature>
<sequence>MIGRVMSSFKFSLTRQEAILLVITMFWGGTFLAVQYAVTLSGPLFFVGLRFGTAALAVALLSLRTLPGLTWLELKAGVAIGMAIALGYGLQTWGLQSISSSKSAFITAMYVPLVPLLQWLFLRRMPGMMSCVGIVLAFIGLILLAGPESNLLALGVGEMITLASAVAIAAEIILISAWAGKVDIRRVTVVQLATASLVAFAGMAPVGESIPPMTSGLVGVALGLGIFSAIIQVTMNWAQRSVSPTRATLIYTGEPVWAGVFGRIAGERLPLLALVGCVFILAGVLVSELKWKRKKILPPEKLPDGGVNALSGIRDRAEP</sequence>
<dbReference type="Pfam" id="PF00892">
    <property type="entry name" value="EamA"/>
    <property type="match status" value="2"/>
</dbReference>
<feature type="transmembrane region" description="Helical" evidence="6">
    <location>
        <begin position="20"/>
        <end position="38"/>
    </location>
</feature>
<protein>
    <submittedName>
        <fullName evidence="8">Drug/metabolite transporter (DMT)-like permease</fullName>
    </submittedName>
</protein>
<feature type="transmembrane region" description="Helical" evidence="6">
    <location>
        <begin position="70"/>
        <end position="91"/>
    </location>
</feature>
<dbReference type="EMBL" id="QJJG01000030">
    <property type="protein sequence ID" value="PXW36427.1"/>
    <property type="molecule type" value="Genomic_DNA"/>
</dbReference>
<dbReference type="InterPro" id="IPR000620">
    <property type="entry name" value="EamA_dom"/>
</dbReference>
<evidence type="ECO:0000313" key="9">
    <source>
        <dbReference type="Proteomes" id="UP000247485"/>
    </source>
</evidence>
<evidence type="ECO:0000259" key="7">
    <source>
        <dbReference type="Pfam" id="PF00892"/>
    </source>
</evidence>
<proteinExistence type="predicted"/>
<dbReference type="AlphaFoldDB" id="A0A318F9W4"/>
<evidence type="ECO:0000256" key="6">
    <source>
        <dbReference type="SAM" id="Phobius"/>
    </source>
</evidence>
<accession>A0A318F9W4</accession>
<evidence type="ECO:0000256" key="3">
    <source>
        <dbReference type="ARBA" id="ARBA00022692"/>
    </source>
</evidence>
<dbReference type="PANTHER" id="PTHR42920:SF5">
    <property type="entry name" value="EAMA DOMAIN-CONTAINING PROTEIN"/>
    <property type="match status" value="1"/>
</dbReference>
<comment type="caution">
    <text evidence="8">The sequence shown here is derived from an EMBL/GenBank/DDBJ whole genome shotgun (WGS) entry which is preliminary data.</text>
</comment>
<dbReference type="InterPro" id="IPR051258">
    <property type="entry name" value="Diverse_Substrate_Transporter"/>
</dbReference>
<feature type="transmembrane region" description="Helical" evidence="6">
    <location>
        <begin position="187"/>
        <end position="207"/>
    </location>
</feature>
<keyword evidence="3 6" id="KW-0812">Transmembrane</keyword>
<feature type="domain" description="EamA" evidence="7">
    <location>
        <begin position="157"/>
        <end position="286"/>
    </location>
</feature>
<dbReference type="GO" id="GO:0005886">
    <property type="term" value="C:plasma membrane"/>
    <property type="evidence" value="ECO:0007669"/>
    <property type="project" value="UniProtKB-SubCell"/>
</dbReference>
<comment type="subcellular location">
    <subcellularLocation>
        <location evidence="1">Cell membrane</location>
        <topology evidence="1">Multi-pass membrane protein</topology>
    </subcellularLocation>
</comment>
<feature type="transmembrane region" description="Helical" evidence="6">
    <location>
        <begin position="159"/>
        <end position="180"/>
    </location>
</feature>
<feature type="transmembrane region" description="Helical" evidence="6">
    <location>
        <begin position="271"/>
        <end position="291"/>
    </location>
</feature>
<gene>
    <name evidence="8" type="ORF">DET57_1301</name>
</gene>
<dbReference type="SUPFAM" id="SSF103481">
    <property type="entry name" value="Multidrug resistance efflux transporter EmrE"/>
    <property type="match status" value="2"/>
</dbReference>
<evidence type="ECO:0000256" key="1">
    <source>
        <dbReference type="ARBA" id="ARBA00004651"/>
    </source>
</evidence>
<dbReference type="Proteomes" id="UP000247485">
    <property type="component" value="Unassembled WGS sequence"/>
</dbReference>
<feature type="transmembrane region" description="Helical" evidence="6">
    <location>
        <begin position="103"/>
        <end position="122"/>
    </location>
</feature>
<feature type="transmembrane region" description="Helical" evidence="6">
    <location>
        <begin position="213"/>
        <end position="235"/>
    </location>
</feature>
<dbReference type="PANTHER" id="PTHR42920">
    <property type="entry name" value="OS03G0707200 PROTEIN-RELATED"/>
    <property type="match status" value="1"/>
</dbReference>
<evidence type="ECO:0000256" key="5">
    <source>
        <dbReference type="ARBA" id="ARBA00023136"/>
    </source>
</evidence>
<name>A0A318F9W4_KLEOX</name>
<keyword evidence="5 6" id="KW-0472">Membrane</keyword>
<dbReference type="InterPro" id="IPR037185">
    <property type="entry name" value="EmrE-like"/>
</dbReference>
<evidence type="ECO:0000256" key="2">
    <source>
        <dbReference type="ARBA" id="ARBA00022475"/>
    </source>
</evidence>
<feature type="transmembrane region" description="Helical" evidence="6">
    <location>
        <begin position="129"/>
        <end position="147"/>
    </location>
</feature>
<reference evidence="8 9" key="1">
    <citation type="submission" date="2018-05" db="EMBL/GenBank/DDBJ databases">
        <title>Freshwater and sediment microbial communities from various areas in North America, analyzing microbe dynamics in response to fracking.</title>
        <authorList>
            <person name="Lamendella R."/>
        </authorList>
    </citation>
    <scope>NUCLEOTIDE SEQUENCE [LARGE SCALE GENOMIC DNA]</scope>
    <source>
        <strain evidence="8 9">67</strain>
    </source>
</reference>
<organism evidence="8 9">
    <name type="scientific">Klebsiella oxytoca</name>
    <dbReference type="NCBI Taxonomy" id="571"/>
    <lineage>
        <taxon>Bacteria</taxon>
        <taxon>Pseudomonadati</taxon>
        <taxon>Pseudomonadota</taxon>
        <taxon>Gammaproteobacteria</taxon>
        <taxon>Enterobacterales</taxon>
        <taxon>Enterobacteriaceae</taxon>
        <taxon>Klebsiella/Raoultella group</taxon>
        <taxon>Klebsiella</taxon>
    </lineage>
</organism>